<reference evidence="2 3" key="1">
    <citation type="submission" date="2023-01" db="EMBL/GenBank/DDBJ databases">
        <title>Novel diversity within Roseofilum (Cyanobacteria; Desertifilaceae) from marine benthic mats with descriptions of four novel species.</title>
        <authorList>
            <person name="Wang Y."/>
            <person name="Berthold D.E."/>
            <person name="Hu J."/>
            <person name="Lefler F.W."/>
            <person name="Laughinghouse H.D. IV."/>
        </authorList>
    </citation>
    <scope>NUCLEOTIDE SEQUENCE [LARGE SCALE GENOMIC DNA]</scope>
    <source>
        <strain evidence="2 3">BLCC-M91</strain>
    </source>
</reference>
<evidence type="ECO:0000259" key="1">
    <source>
        <dbReference type="Pfam" id="PF21818"/>
    </source>
</evidence>
<evidence type="ECO:0000313" key="2">
    <source>
        <dbReference type="EMBL" id="MDJ1179854.1"/>
    </source>
</evidence>
<gene>
    <name evidence="2" type="ORF">PJF56_13355</name>
</gene>
<organism evidence="2 3">
    <name type="scientific">Roseofilum halophilum BLCC-M91</name>
    <dbReference type="NCBI Taxonomy" id="3022259"/>
    <lineage>
        <taxon>Bacteria</taxon>
        <taxon>Bacillati</taxon>
        <taxon>Cyanobacteriota</taxon>
        <taxon>Cyanophyceae</taxon>
        <taxon>Desertifilales</taxon>
        <taxon>Desertifilaceae</taxon>
        <taxon>Roseofilum</taxon>
        <taxon>Roseofilum halophilum</taxon>
    </lineage>
</organism>
<dbReference type="EMBL" id="JAQPOK010000096">
    <property type="protein sequence ID" value="MDJ1179854.1"/>
    <property type="molecule type" value="Genomic_DNA"/>
</dbReference>
<comment type="caution">
    <text evidence="2">The sequence shown here is derived from an EMBL/GenBank/DDBJ whole genome shotgun (WGS) entry which is preliminary data.</text>
</comment>
<evidence type="ECO:0000313" key="3">
    <source>
        <dbReference type="Proteomes" id="UP001231370"/>
    </source>
</evidence>
<protein>
    <recommendedName>
        <fullName evidence="1">DUF6884 domain-containing protein</fullName>
    </recommendedName>
</protein>
<sequence length="252" mass="28727">MRKVDDFMTSHRLLILSCSQTKRSQPEALPALERYDGPAFRVVRRFLREQPDPSLDIYILSGKFGLISSNQLIPDYDHKMSQARALELNSSIVTHLEATLKVHDYQRLLICVTKKYFKALESYHQVIPISVNVILATGTLGRKLSVLRQWLYGDSLQVLAPVINEQPTDKIHFKGVELNLSDVNFSEVARQALAQGKGKPYNYQTWYILVDNQKISPKWLVSQLTGFPVSSFHSQAARRLLLQLGIPVYCDL</sequence>
<proteinExistence type="predicted"/>
<keyword evidence="3" id="KW-1185">Reference proteome</keyword>
<accession>A0ABT7BMS7</accession>
<feature type="domain" description="DUF6884" evidence="1">
    <location>
        <begin position="14"/>
        <end position="148"/>
    </location>
</feature>
<dbReference type="RefSeq" id="WP_283763157.1">
    <property type="nucleotide sequence ID" value="NZ_JAQPOK010000096.1"/>
</dbReference>
<dbReference type="InterPro" id="IPR049251">
    <property type="entry name" value="DUF6884"/>
</dbReference>
<name>A0ABT7BMS7_9CYAN</name>
<dbReference type="Pfam" id="PF21818">
    <property type="entry name" value="DUF6884"/>
    <property type="match status" value="1"/>
</dbReference>
<dbReference type="Proteomes" id="UP001231370">
    <property type="component" value="Unassembled WGS sequence"/>
</dbReference>